<dbReference type="Gene3D" id="3.20.20.190">
    <property type="entry name" value="Phosphatidylinositol (PI) phosphodiesterase"/>
    <property type="match status" value="1"/>
</dbReference>
<sequence>MYLFSAAASTGSALGITALFLATVPAPVQLEPVPERDNPQVIAHRGASGHAPENTLAAADAAADLGIEWVEIDVQRTGDGELVVLHDTTLERTTDVEAIFPDRAPWRLTDFTADEIALLDAGSWFGEEYAGEPVPTLGDYLDRLTVNHQKLLLEIKSPELYPGIEADILEELSNEGWLPEAYPGRRLVVQSFSAASVRAVHEQAPEVKTGFIGSPPVAELDGYAQFADQINPRHTGLTADYVDRIQALRGPHGRPVEVMTWTVNDGERAVEVAGMGVDGIISDVPDRVREALGG</sequence>
<dbReference type="SUPFAM" id="SSF51695">
    <property type="entry name" value="PLC-like phosphodiesterases"/>
    <property type="match status" value="1"/>
</dbReference>
<dbReference type="EMBL" id="BAAAMJ010000030">
    <property type="protein sequence ID" value="GAA1919050.1"/>
    <property type="molecule type" value="Genomic_DNA"/>
</dbReference>
<evidence type="ECO:0000313" key="3">
    <source>
        <dbReference type="Proteomes" id="UP001501303"/>
    </source>
</evidence>
<dbReference type="GO" id="GO:0016787">
    <property type="term" value="F:hydrolase activity"/>
    <property type="evidence" value="ECO:0007669"/>
    <property type="project" value="UniProtKB-KW"/>
</dbReference>
<gene>
    <name evidence="2" type="ORF">GCM10009716_29740</name>
</gene>
<dbReference type="Pfam" id="PF03009">
    <property type="entry name" value="GDPD"/>
    <property type="match status" value="1"/>
</dbReference>
<comment type="caution">
    <text evidence="2">The sequence shown here is derived from an EMBL/GenBank/DDBJ whole genome shotgun (WGS) entry which is preliminary data.</text>
</comment>
<name>A0ABP5ASJ7_9ACTN</name>
<reference evidence="3" key="1">
    <citation type="journal article" date="2019" name="Int. J. Syst. Evol. Microbiol.">
        <title>The Global Catalogue of Microorganisms (GCM) 10K type strain sequencing project: providing services to taxonomists for standard genome sequencing and annotation.</title>
        <authorList>
            <consortium name="The Broad Institute Genomics Platform"/>
            <consortium name="The Broad Institute Genome Sequencing Center for Infectious Disease"/>
            <person name="Wu L."/>
            <person name="Ma J."/>
        </authorList>
    </citation>
    <scope>NUCLEOTIDE SEQUENCE [LARGE SCALE GENOMIC DNA]</scope>
    <source>
        <strain evidence="3">JCM 13581</strain>
    </source>
</reference>
<dbReference type="PANTHER" id="PTHR46211:SF1">
    <property type="entry name" value="GLYCEROPHOSPHODIESTER PHOSPHODIESTERASE, CYTOPLASMIC"/>
    <property type="match status" value="1"/>
</dbReference>
<keyword evidence="2" id="KW-0378">Hydrolase</keyword>
<dbReference type="InterPro" id="IPR030395">
    <property type="entry name" value="GP_PDE_dom"/>
</dbReference>
<dbReference type="PROSITE" id="PS51704">
    <property type="entry name" value="GP_PDE"/>
    <property type="match status" value="1"/>
</dbReference>
<dbReference type="PANTHER" id="PTHR46211">
    <property type="entry name" value="GLYCEROPHOSPHORYL DIESTER PHOSPHODIESTERASE"/>
    <property type="match status" value="1"/>
</dbReference>
<dbReference type="Proteomes" id="UP001501303">
    <property type="component" value="Unassembled WGS sequence"/>
</dbReference>
<proteinExistence type="predicted"/>
<evidence type="ECO:0000313" key="2">
    <source>
        <dbReference type="EMBL" id="GAA1919050.1"/>
    </source>
</evidence>
<feature type="domain" description="GP-PDE" evidence="1">
    <location>
        <begin position="39"/>
        <end position="292"/>
    </location>
</feature>
<keyword evidence="3" id="KW-1185">Reference proteome</keyword>
<evidence type="ECO:0000259" key="1">
    <source>
        <dbReference type="PROSITE" id="PS51704"/>
    </source>
</evidence>
<dbReference type="InterPro" id="IPR017946">
    <property type="entry name" value="PLC-like_Pdiesterase_TIM-brl"/>
</dbReference>
<protein>
    <submittedName>
        <fullName evidence="2">Hydrolase</fullName>
    </submittedName>
</protein>
<organism evidence="2 3">
    <name type="scientific">Streptomyces sodiiphilus</name>
    <dbReference type="NCBI Taxonomy" id="226217"/>
    <lineage>
        <taxon>Bacteria</taxon>
        <taxon>Bacillati</taxon>
        <taxon>Actinomycetota</taxon>
        <taxon>Actinomycetes</taxon>
        <taxon>Kitasatosporales</taxon>
        <taxon>Streptomycetaceae</taxon>
        <taxon>Streptomyces</taxon>
    </lineage>
</organism>
<accession>A0ABP5ASJ7</accession>
<dbReference type="RefSeq" id="WP_344262428.1">
    <property type="nucleotide sequence ID" value="NZ_BAAAMJ010000030.1"/>
</dbReference>